<reference evidence="3" key="1">
    <citation type="submission" date="2023-07" db="EMBL/GenBank/DDBJ databases">
        <authorList>
            <consortium name="AG Swart"/>
            <person name="Singh M."/>
            <person name="Singh A."/>
            <person name="Seah K."/>
            <person name="Emmerich C."/>
        </authorList>
    </citation>
    <scope>NUCLEOTIDE SEQUENCE</scope>
    <source>
        <strain evidence="3">DP1</strain>
    </source>
</reference>
<keyword evidence="1" id="KW-0648">Protein biosynthesis</keyword>
<keyword evidence="1" id="KW-0396">Initiation factor</keyword>
<dbReference type="AlphaFoldDB" id="A0AAD1XQE4"/>
<dbReference type="PANTHER" id="PTHR11960">
    <property type="entry name" value="EUKARYOTIC TRANSLATION INITIATION FACTOR 4E RELATED"/>
    <property type="match status" value="1"/>
</dbReference>
<dbReference type="InterPro" id="IPR023398">
    <property type="entry name" value="TIF_eIF4e-like"/>
</dbReference>
<dbReference type="SUPFAM" id="SSF55418">
    <property type="entry name" value="eIF4e-like"/>
    <property type="match status" value="1"/>
</dbReference>
<evidence type="ECO:0000313" key="3">
    <source>
        <dbReference type="EMBL" id="CAI2376962.1"/>
    </source>
</evidence>
<sequence length="281" mass="30943">MADTKSGPPKFGGGGKQNEDSENPSEAKKGATGLSQSYAGSSKPRYGGGFPRSGLSQSQSKPDESGEEEKHSSKKESNGMIIETFEKPLIPDLALNHNWTIWELLDTKGGGSYSSGMEKVAWFGDIITFWKAWNQIPHSDPKNFFSFTREGKSYANYYEVKGSAMKISTLAMFKSGIHPAWEDATNKNGGEYAAKVDTNAEATCKVWSSLVFDLVTSNFPATDRVCGIRIVDKGRILKVELWVDYGLRKYCDAAKAQEERMIEICREAGTSGIKFDFQAHA</sequence>
<dbReference type="GO" id="GO:0000340">
    <property type="term" value="F:RNA 7-methylguanosine cap binding"/>
    <property type="evidence" value="ECO:0007669"/>
    <property type="project" value="TreeGrafter"/>
</dbReference>
<organism evidence="3 4">
    <name type="scientific">Euplotes crassus</name>
    <dbReference type="NCBI Taxonomy" id="5936"/>
    <lineage>
        <taxon>Eukaryota</taxon>
        <taxon>Sar</taxon>
        <taxon>Alveolata</taxon>
        <taxon>Ciliophora</taxon>
        <taxon>Intramacronucleata</taxon>
        <taxon>Spirotrichea</taxon>
        <taxon>Hypotrichia</taxon>
        <taxon>Euplotida</taxon>
        <taxon>Euplotidae</taxon>
        <taxon>Moneuplotes</taxon>
    </lineage>
</organism>
<dbReference type="Pfam" id="PF01652">
    <property type="entry name" value="IF4E"/>
    <property type="match status" value="1"/>
</dbReference>
<dbReference type="InterPro" id="IPR001040">
    <property type="entry name" value="TIF_eIF_4E"/>
</dbReference>
<accession>A0AAD1XQE4</accession>
<proteinExistence type="inferred from homology"/>
<evidence type="ECO:0000256" key="1">
    <source>
        <dbReference type="RuleBase" id="RU004374"/>
    </source>
</evidence>
<evidence type="ECO:0000313" key="4">
    <source>
        <dbReference type="Proteomes" id="UP001295684"/>
    </source>
</evidence>
<gene>
    <name evidence="3" type="ORF">ECRASSUSDP1_LOCUS18341</name>
</gene>
<dbReference type="GO" id="GO:0003743">
    <property type="term" value="F:translation initiation factor activity"/>
    <property type="evidence" value="ECO:0007669"/>
    <property type="project" value="UniProtKB-KW"/>
</dbReference>
<keyword evidence="1" id="KW-0694">RNA-binding</keyword>
<keyword evidence="4" id="KW-1185">Reference proteome</keyword>
<evidence type="ECO:0008006" key="5">
    <source>
        <dbReference type="Google" id="ProtNLM"/>
    </source>
</evidence>
<dbReference type="Proteomes" id="UP001295684">
    <property type="component" value="Unassembled WGS sequence"/>
</dbReference>
<protein>
    <recommendedName>
        <fullName evidence="5">Eukaryotic translation initiation factor 4E</fullName>
    </recommendedName>
</protein>
<evidence type="ECO:0000256" key="2">
    <source>
        <dbReference type="SAM" id="MobiDB-lite"/>
    </source>
</evidence>
<name>A0AAD1XQE4_EUPCR</name>
<feature type="region of interest" description="Disordered" evidence="2">
    <location>
        <begin position="1"/>
        <end position="79"/>
    </location>
</feature>
<dbReference type="EMBL" id="CAMPGE010018554">
    <property type="protein sequence ID" value="CAI2376962.1"/>
    <property type="molecule type" value="Genomic_DNA"/>
</dbReference>
<comment type="similarity">
    <text evidence="1">Belongs to the eukaryotic initiation factor 4E family.</text>
</comment>
<dbReference type="Gene3D" id="3.30.760.10">
    <property type="entry name" value="RNA Cap, Translation Initiation Factor Eif4e"/>
    <property type="match status" value="1"/>
</dbReference>
<feature type="compositionally biased region" description="Basic and acidic residues" evidence="2">
    <location>
        <begin position="61"/>
        <end position="77"/>
    </location>
</feature>
<dbReference type="GO" id="GO:0016281">
    <property type="term" value="C:eukaryotic translation initiation factor 4F complex"/>
    <property type="evidence" value="ECO:0007669"/>
    <property type="project" value="TreeGrafter"/>
</dbReference>
<comment type="caution">
    <text evidence="3">The sequence shown here is derived from an EMBL/GenBank/DDBJ whole genome shotgun (WGS) entry which is preliminary data.</text>
</comment>